<dbReference type="EMBL" id="CP022743">
    <property type="protein sequence ID" value="ASU36132.1"/>
    <property type="molecule type" value="Genomic_DNA"/>
</dbReference>
<feature type="signal peptide" evidence="1">
    <location>
        <begin position="1"/>
        <end position="22"/>
    </location>
</feature>
<dbReference type="RefSeq" id="WP_094572206.1">
    <property type="nucleotide sequence ID" value="NZ_CP022743.1"/>
</dbReference>
<organism evidence="2 3">
    <name type="scientific">Mucilaginibacter xinganensis</name>
    <dbReference type="NCBI Taxonomy" id="1234841"/>
    <lineage>
        <taxon>Bacteria</taxon>
        <taxon>Pseudomonadati</taxon>
        <taxon>Bacteroidota</taxon>
        <taxon>Sphingobacteriia</taxon>
        <taxon>Sphingobacteriales</taxon>
        <taxon>Sphingobacteriaceae</taxon>
        <taxon>Mucilaginibacter</taxon>
    </lineage>
</organism>
<evidence type="ECO:0000313" key="2">
    <source>
        <dbReference type="EMBL" id="ASU36132.1"/>
    </source>
</evidence>
<sequence>MIKYTRFFIIILLAVSAVGAKAQSTATTSSPYSRYGLGDIDPSLLPQSRGMGGIATAINKINNYNTINVQNPASYGFINYTTFDVGLYGNIVSLGQTGQTSVSNANFRLSHINFAVPVSRRSALSFGLMPYSEMGYNYKQSESSLHSGLPTDTNTVNYLYKGDGGLSKAYFGYGIGLTKHFYVGGNISYIFGNLVQTSSTEIPKLYGVLNSRIEQSNSIGGLNYDLGLQYSFDFENDTKHLTLGYSTSTGNSINSTASYIVSQYTYDSSGNQNTPADSVVNRQSAKSKIKLPQINHFGISYQYDNHYLVGADFTMGNWSNLTIGGTNAGFQNSKTFNIGGQYTPNNNALRNYFARVDYRLGFIYDQTYLNLNNTNINRYAVTFGLGLPLAPSQTLTTFYKINLSAEVGKRGTVDNGLVKENYVNIHLGFTLNDKWFQKYKFQ</sequence>
<evidence type="ECO:0008006" key="4">
    <source>
        <dbReference type="Google" id="ProtNLM"/>
    </source>
</evidence>
<dbReference type="KEGG" id="muc:MuYL_4247"/>
<dbReference type="SUPFAM" id="SSF56935">
    <property type="entry name" value="Porins"/>
    <property type="match status" value="1"/>
</dbReference>
<feature type="chain" id="PRO_5012103954" description="Long-chain fatty acid transport protein" evidence="1">
    <location>
        <begin position="23"/>
        <end position="442"/>
    </location>
</feature>
<dbReference type="Proteomes" id="UP000215002">
    <property type="component" value="Chromosome"/>
</dbReference>
<evidence type="ECO:0000256" key="1">
    <source>
        <dbReference type="SAM" id="SignalP"/>
    </source>
</evidence>
<accession>A0A223P1Z0</accession>
<protein>
    <recommendedName>
        <fullName evidence="4">Long-chain fatty acid transport protein</fullName>
    </recommendedName>
</protein>
<dbReference type="OrthoDB" id="1491239at2"/>
<dbReference type="Gene3D" id="2.40.160.60">
    <property type="entry name" value="Outer membrane protein transport protein (OMPP1/FadL/TodX)"/>
    <property type="match status" value="1"/>
</dbReference>
<reference evidence="2 3" key="1">
    <citation type="submission" date="2017-08" db="EMBL/GenBank/DDBJ databases">
        <title>Complete genome sequence of Mucilaginibacter sp. strain BJC16-A31.</title>
        <authorList>
            <consortium name="Henan University of Science and Technology"/>
            <person name="You X."/>
        </authorList>
    </citation>
    <scope>NUCLEOTIDE SEQUENCE [LARGE SCALE GENOMIC DNA]</scope>
    <source>
        <strain evidence="2 3">BJC16-A31</strain>
    </source>
</reference>
<keyword evidence="1" id="KW-0732">Signal</keyword>
<gene>
    <name evidence="2" type="ORF">MuYL_4247</name>
</gene>
<proteinExistence type="predicted"/>
<keyword evidence="3" id="KW-1185">Reference proteome</keyword>
<name>A0A223P1Z0_9SPHI</name>
<evidence type="ECO:0000313" key="3">
    <source>
        <dbReference type="Proteomes" id="UP000215002"/>
    </source>
</evidence>
<dbReference type="AlphaFoldDB" id="A0A223P1Z0"/>